<feature type="region of interest" description="Disordered" evidence="5">
    <location>
        <begin position="195"/>
        <end position="232"/>
    </location>
</feature>
<dbReference type="PANTHER" id="PTHR14119:SF3">
    <property type="entry name" value="ISOCHORISMATASE DOMAIN-CONTAINING PROTEIN 2"/>
    <property type="match status" value="1"/>
</dbReference>
<dbReference type="AlphaFoldDB" id="A0A814AWS8"/>
<dbReference type="InterPro" id="IPR036380">
    <property type="entry name" value="Isochorismatase-like_sf"/>
</dbReference>
<evidence type="ECO:0000256" key="3">
    <source>
        <dbReference type="ARBA" id="ARBA00022833"/>
    </source>
</evidence>
<dbReference type="Pfam" id="PF13639">
    <property type="entry name" value="zf-RING_2"/>
    <property type="match status" value="1"/>
</dbReference>
<evidence type="ECO:0000313" key="8">
    <source>
        <dbReference type="Proteomes" id="UP000663879"/>
    </source>
</evidence>
<dbReference type="InterPro" id="IPR050993">
    <property type="entry name" value="Isochorismatase_domain"/>
</dbReference>
<gene>
    <name evidence="7" type="ORF">OXX778_LOCUS12262</name>
</gene>
<evidence type="ECO:0000256" key="5">
    <source>
        <dbReference type="SAM" id="MobiDB-lite"/>
    </source>
</evidence>
<name>A0A814AWS8_9BILA</name>
<feature type="compositionally biased region" description="Low complexity" evidence="5">
    <location>
        <begin position="250"/>
        <end position="282"/>
    </location>
</feature>
<comment type="similarity">
    <text evidence="1">Belongs to the isochorismatase family.</text>
</comment>
<evidence type="ECO:0000256" key="2">
    <source>
        <dbReference type="ARBA" id="ARBA00022771"/>
    </source>
</evidence>
<keyword evidence="8" id="KW-1185">Reference proteome</keyword>
<sequence length="651" mass="74868">NKEFISILLEENQDGLVVEGVDFLSEQALINVEQRFSEQDEELRKIQKKNLFIKNKKVISNPIDTLEIDVKLLIIDKMATGIHSTNDISSDEFYARKLQKEEEDRAKEEARRKRAALFRKRIRELSSSDQIQVVQNDEDDDIIVIDDDDEDNVNRRQLNSRPRNTSPKKKESPRNEDTNSDELLARRLQEEFDKELATSLSRNEPNPFRRHNSLSQINSSSTDNNNSNFRIPDSIQSDILFNLARERNTRNNNNNPTSINSPFNSNNIMYNSSRSSNSNNNNDPINDLATAFNFIHNQQFMDDFLSDDNQNTRNRNNSNVPNNNRRQTNTRNQTNRIASNLLLGGSSLRGRGRQNPLFGLLANQRDFTADDYDSLLRLDELNGVKKCLNKQEIESLPTFQFRENNETPEENTCSICFEVYTTKDKLTSLACLHKFHKNCIKDWLKESRQCPLCKKDAINGRLNPSRTLLLLCDMQDKFAPHIQYFNQIVDNSGRLVDIAKHLNVPYIATEHYPKGLGPTVPLLKQKCENIKVFEKTLFSMCTKDLVDHINKEMPDYQSVLLCGIEAHACVLSTCLDFLDIGKDVHVIVDAVSSRSLVDRKYAIERMKQSGAFLTTSESIVFQLCKNANHPKFKEIQKLIKHPSHDTGLLKI</sequence>
<dbReference type="EMBL" id="CAJNOC010002195">
    <property type="protein sequence ID" value="CAF0918248.1"/>
    <property type="molecule type" value="Genomic_DNA"/>
</dbReference>
<organism evidence="7 8">
    <name type="scientific">Brachionus calyciflorus</name>
    <dbReference type="NCBI Taxonomy" id="104777"/>
    <lineage>
        <taxon>Eukaryota</taxon>
        <taxon>Metazoa</taxon>
        <taxon>Spiralia</taxon>
        <taxon>Gnathifera</taxon>
        <taxon>Rotifera</taxon>
        <taxon>Eurotatoria</taxon>
        <taxon>Monogononta</taxon>
        <taxon>Pseudotrocha</taxon>
        <taxon>Ploima</taxon>
        <taxon>Brachionidae</taxon>
        <taxon>Brachionus</taxon>
    </lineage>
</organism>
<feature type="compositionally biased region" description="Low complexity" evidence="5">
    <location>
        <begin position="215"/>
        <end position="228"/>
    </location>
</feature>
<feature type="compositionally biased region" description="Basic and acidic residues" evidence="5">
    <location>
        <begin position="168"/>
        <end position="182"/>
    </location>
</feature>
<dbReference type="InterPro" id="IPR001841">
    <property type="entry name" value="Znf_RING"/>
</dbReference>
<evidence type="ECO:0000313" key="7">
    <source>
        <dbReference type="EMBL" id="CAF0918248.1"/>
    </source>
</evidence>
<proteinExistence type="inferred from homology"/>
<dbReference type="InterPro" id="IPR013083">
    <property type="entry name" value="Znf_RING/FYVE/PHD"/>
</dbReference>
<evidence type="ECO:0000256" key="1">
    <source>
        <dbReference type="ARBA" id="ARBA00006336"/>
    </source>
</evidence>
<keyword evidence="3" id="KW-0862">Zinc</keyword>
<feature type="compositionally biased region" description="Polar residues" evidence="5">
    <location>
        <begin position="155"/>
        <end position="165"/>
    </location>
</feature>
<dbReference type="Pfam" id="PF00857">
    <property type="entry name" value="Isochorismatase"/>
    <property type="match status" value="1"/>
</dbReference>
<dbReference type="Proteomes" id="UP000663879">
    <property type="component" value="Unassembled WGS sequence"/>
</dbReference>
<dbReference type="PROSITE" id="PS50089">
    <property type="entry name" value="ZF_RING_2"/>
    <property type="match status" value="1"/>
</dbReference>
<dbReference type="GO" id="GO:0008270">
    <property type="term" value="F:zinc ion binding"/>
    <property type="evidence" value="ECO:0007669"/>
    <property type="project" value="UniProtKB-KW"/>
</dbReference>
<dbReference type="CDD" id="cd16454">
    <property type="entry name" value="RING-H2_PA-TM-RING"/>
    <property type="match status" value="1"/>
</dbReference>
<feature type="domain" description="RING-type" evidence="6">
    <location>
        <begin position="413"/>
        <end position="454"/>
    </location>
</feature>
<dbReference type="Gene3D" id="3.30.40.10">
    <property type="entry name" value="Zinc/RING finger domain, C3HC4 (zinc finger)"/>
    <property type="match status" value="1"/>
</dbReference>
<feature type="compositionally biased region" description="Low complexity" evidence="5">
    <location>
        <begin position="309"/>
        <end position="334"/>
    </location>
</feature>
<keyword evidence="2 4" id="KW-0479">Metal-binding</keyword>
<feature type="non-terminal residue" evidence="7">
    <location>
        <position position="651"/>
    </location>
</feature>
<accession>A0A814AWS8</accession>
<feature type="region of interest" description="Disordered" evidence="5">
    <location>
        <begin position="142"/>
        <end position="182"/>
    </location>
</feature>
<dbReference type="OrthoDB" id="269496at2759"/>
<dbReference type="PANTHER" id="PTHR14119">
    <property type="entry name" value="HYDROLASE"/>
    <property type="match status" value="1"/>
</dbReference>
<dbReference type="CDD" id="cd01012">
    <property type="entry name" value="YcaC_related"/>
    <property type="match status" value="1"/>
</dbReference>
<reference evidence="7" key="1">
    <citation type="submission" date="2021-02" db="EMBL/GenBank/DDBJ databases">
        <authorList>
            <person name="Nowell W R."/>
        </authorList>
    </citation>
    <scope>NUCLEOTIDE SEQUENCE</scope>
    <source>
        <strain evidence="7">Ploen Becks lab</strain>
    </source>
</reference>
<protein>
    <recommendedName>
        <fullName evidence="6">RING-type domain-containing protein</fullName>
    </recommendedName>
</protein>
<feature type="region of interest" description="Disordered" evidence="5">
    <location>
        <begin position="304"/>
        <end position="334"/>
    </location>
</feature>
<dbReference type="SMART" id="SM00184">
    <property type="entry name" value="RING"/>
    <property type="match status" value="1"/>
</dbReference>
<dbReference type="SUPFAM" id="SSF52499">
    <property type="entry name" value="Isochorismatase-like hydrolases"/>
    <property type="match status" value="1"/>
</dbReference>
<dbReference type="FunFam" id="3.40.50.850:FF:000001">
    <property type="entry name" value="Isochorismatase domain-containing protein 1"/>
    <property type="match status" value="1"/>
</dbReference>
<dbReference type="InterPro" id="IPR000868">
    <property type="entry name" value="Isochorismatase-like_dom"/>
</dbReference>
<feature type="compositionally biased region" description="Acidic residues" evidence="5">
    <location>
        <begin position="142"/>
        <end position="151"/>
    </location>
</feature>
<dbReference type="Gene3D" id="3.40.50.850">
    <property type="entry name" value="Isochorismatase-like"/>
    <property type="match status" value="1"/>
</dbReference>
<keyword evidence="2 4" id="KW-0863">Zinc-finger</keyword>
<evidence type="ECO:0000259" key="6">
    <source>
        <dbReference type="PROSITE" id="PS50089"/>
    </source>
</evidence>
<comment type="caution">
    <text evidence="7">The sequence shown here is derived from an EMBL/GenBank/DDBJ whole genome shotgun (WGS) entry which is preliminary data.</text>
</comment>
<evidence type="ECO:0000256" key="4">
    <source>
        <dbReference type="PROSITE-ProRule" id="PRU00175"/>
    </source>
</evidence>
<feature type="region of interest" description="Disordered" evidence="5">
    <location>
        <begin position="247"/>
        <end position="284"/>
    </location>
</feature>
<dbReference type="SUPFAM" id="SSF57850">
    <property type="entry name" value="RING/U-box"/>
    <property type="match status" value="1"/>
</dbReference>